<evidence type="ECO:0000256" key="3">
    <source>
        <dbReference type="ARBA" id="ARBA00023212"/>
    </source>
</evidence>
<dbReference type="SMART" id="SM01349">
    <property type="entry name" value="TOG"/>
    <property type="match status" value="2"/>
</dbReference>
<name>A0AAV9PKL6_9PEZI</name>
<dbReference type="InterPro" id="IPR045110">
    <property type="entry name" value="XMAP215"/>
</dbReference>
<dbReference type="InterPro" id="IPR011989">
    <property type="entry name" value="ARM-like"/>
</dbReference>
<dbReference type="GeneID" id="89922714"/>
<dbReference type="GO" id="GO:0046785">
    <property type="term" value="P:microtubule polymerization"/>
    <property type="evidence" value="ECO:0007669"/>
    <property type="project" value="InterPro"/>
</dbReference>
<comment type="caution">
    <text evidence="6">The sequence shown here is derived from an EMBL/GenBank/DDBJ whole genome shotgun (WGS) entry which is preliminary data.</text>
</comment>
<reference evidence="6 7" key="1">
    <citation type="submission" date="2023-08" db="EMBL/GenBank/DDBJ databases">
        <title>Black Yeasts Isolated from many extreme environments.</title>
        <authorList>
            <person name="Coleine C."/>
            <person name="Stajich J.E."/>
            <person name="Selbmann L."/>
        </authorList>
    </citation>
    <scope>NUCLEOTIDE SEQUENCE [LARGE SCALE GENOMIC DNA]</scope>
    <source>
        <strain evidence="6 7">CCFEE 5935</strain>
    </source>
</reference>
<dbReference type="GO" id="GO:0099070">
    <property type="term" value="C:static microtubule bundle"/>
    <property type="evidence" value="ECO:0007669"/>
    <property type="project" value="UniProtKB-ARBA"/>
</dbReference>
<feature type="region of interest" description="Disordered" evidence="4">
    <location>
        <begin position="738"/>
        <end position="874"/>
    </location>
</feature>
<keyword evidence="2" id="KW-0963">Cytoplasm</keyword>
<dbReference type="GO" id="GO:1990571">
    <property type="term" value="P:meiotic centromere clustering"/>
    <property type="evidence" value="ECO:0007669"/>
    <property type="project" value="UniProtKB-ARBA"/>
</dbReference>
<dbReference type="GO" id="GO:0005881">
    <property type="term" value="C:cytoplasmic microtubule"/>
    <property type="evidence" value="ECO:0007669"/>
    <property type="project" value="UniProtKB-ARBA"/>
</dbReference>
<evidence type="ECO:0000256" key="4">
    <source>
        <dbReference type="SAM" id="MobiDB-lite"/>
    </source>
</evidence>
<dbReference type="InterPro" id="IPR048492">
    <property type="entry name" value="Stu2_CTS"/>
</dbReference>
<dbReference type="SUPFAM" id="SSF48371">
    <property type="entry name" value="ARM repeat"/>
    <property type="match status" value="1"/>
</dbReference>
<dbReference type="AlphaFoldDB" id="A0AAV9PKL6"/>
<dbReference type="InterPro" id="IPR048491">
    <property type="entry name" value="XMAP215_CLASP_TOG"/>
</dbReference>
<feature type="compositionally biased region" description="Low complexity" evidence="4">
    <location>
        <begin position="513"/>
        <end position="524"/>
    </location>
</feature>
<evidence type="ECO:0000313" key="6">
    <source>
        <dbReference type="EMBL" id="KAK5174286.1"/>
    </source>
</evidence>
<keyword evidence="7" id="KW-1185">Reference proteome</keyword>
<dbReference type="EMBL" id="JAVRRT010000002">
    <property type="protein sequence ID" value="KAK5174286.1"/>
    <property type="molecule type" value="Genomic_DNA"/>
</dbReference>
<evidence type="ECO:0000313" key="7">
    <source>
        <dbReference type="Proteomes" id="UP001337655"/>
    </source>
</evidence>
<feature type="compositionally biased region" description="Low complexity" evidence="4">
    <location>
        <begin position="772"/>
        <end position="787"/>
    </location>
</feature>
<dbReference type="GO" id="GO:0061863">
    <property type="term" value="F:microtubule plus end polymerase"/>
    <property type="evidence" value="ECO:0007669"/>
    <property type="project" value="InterPro"/>
</dbReference>
<dbReference type="FunFam" id="1.25.10.10:FF:000019">
    <property type="entry name" value="Cytoskeleton-associated protein 5"/>
    <property type="match status" value="1"/>
</dbReference>
<protein>
    <recommendedName>
        <fullName evidence="5">TOG domain-containing protein</fullName>
    </recommendedName>
</protein>
<organism evidence="6 7">
    <name type="scientific">Saxophila tyrrhenica</name>
    <dbReference type="NCBI Taxonomy" id="1690608"/>
    <lineage>
        <taxon>Eukaryota</taxon>
        <taxon>Fungi</taxon>
        <taxon>Dikarya</taxon>
        <taxon>Ascomycota</taxon>
        <taxon>Pezizomycotina</taxon>
        <taxon>Dothideomycetes</taxon>
        <taxon>Dothideomycetidae</taxon>
        <taxon>Mycosphaerellales</taxon>
        <taxon>Extremaceae</taxon>
        <taxon>Saxophila</taxon>
    </lineage>
</organism>
<dbReference type="InterPro" id="IPR016024">
    <property type="entry name" value="ARM-type_fold"/>
</dbReference>
<dbReference type="InterPro" id="IPR034085">
    <property type="entry name" value="TOG"/>
</dbReference>
<feature type="domain" description="TOG" evidence="5">
    <location>
        <begin position="269"/>
        <end position="505"/>
    </location>
</feature>
<evidence type="ECO:0000259" key="5">
    <source>
        <dbReference type="SMART" id="SM01349"/>
    </source>
</evidence>
<dbReference type="Pfam" id="PF21041">
    <property type="entry name" value="XMAP215_CLASP_TOG"/>
    <property type="match status" value="2"/>
</dbReference>
<dbReference type="RefSeq" id="XP_064662955.1">
    <property type="nucleotide sequence ID" value="XM_064798628.1"/>
</dbReference>
<dbReference type="PANTHER" id="PTHR12609">
    <property type="entry name" value="MICROTUBULE ASSOCIATED PROTEIN XMAP215"/>
    <property type="match status" value="1"/>
</dbReference>
<gene>
    <name evidence="6" type="ORF">LTR77_001366</name>
</gene>
<feature type="compositionally biased region" description="Basic and acidic residues" evidence="4">
    <location>
        <begin position="738"/>
        <end position="748"/>
    </location>
</feature>
<dbReference type="GO" id="GO:0030951">
    <property type="term" value="P:establishment or maintenance of microtubule cytoskeleton polarity"/>
    <property type="evidence" value="ECO:0007669"/>
    <property type="project" value="InterPro"/>
</dbReference>
<dbReference type="GO" id="GO:0044732">
    <property type="term" value="C:mitotic spindle pole body"/>
    <property type="evidence" value="ECO:0007669"/>
    <property type="project" value="UniProtKB-ARBA"/>
</dbReference>
<comment type="subcellular location">
    <subcellularLocation>
        <location evidence="1">Cytoplasm</location>
        <location evidence="1">Cytoskeleton</location>
        <location evidence="1">Microtubule organizing center</location>
        <location evidence="1">Spindle pole body</location>
    </subcellularLocation>
</comment>
<evidence type="ECO:0000256" key="1">
    <source>
        <dbReference type="ARBA" id="ARBA00004317"/>
    </source>
</evidence>
<accession>A0AAV9PKL6</accession>
<proteinExistence type="predicted"/>
<dbReference type="GO" id="GO:0051315">
    <property type="term" value="P:attachment of mitotic spindle microtubules to kinetochore"/>
    <property type="evidence" value="ECO:0007669"/>
    <property type="project" value="UniProtKB-ARBA"/>
</dbReference>
<feature type="compositionally biased region" description="Low complexity" evidence="4">
    <location>
        <begin position="604"/>
        <end position="616"/>
    </location>
</feature>
<dbReference type="GO" id="GO:0000022">
    <property type="term" value="P:mitotic spindle elongation"/>
    <property type="evidence" value="ECO:0007669"/>
    <property type="project" value="UniProtKB-ARBA"/>
</dbReference>
<evidence type="ECO:0000256" key="2">
    <source>
        <dbReference type="ARBA" id="ARBA00022490"/>
    </source>
</evidence>
<dbReference type="Proteomes" id="UP001337655">
    <property type="component" value="Unassembled WGS sequence"/>
</dbReference>
<feature type="compositionally biased region" description="Polar residues" evidence="4">
    <location>
        <begin position="753"/>
        <end position="771"/>
    </location>
</feature>
<dbReference type="GO" id="GO:0051010">
    <property type="term" value="F:microtubule plus-end binding"/>
    <property type="evidence" value="ECO:0007669"/>
    <property type="project" value="InterPro"/>
</dbReference>
<dbReference type="Gene3D" id="1.25.10.10">
    <property type="entry name" value="Leucine-rich Repeat Variant"/>
    <property type="match status" value="2"/>
</dbReference>
<feature type="region of interest" description="Disordered" evidence="4">
    <location>
        <begin position="495"/>
        <end position="653"/>
    </location>
</feature>
<keyword evidence="3" id="KW-0206">Cytoskeleton</keyword>
<sequence>MGDQEEFSQLSLPDQFAHKNWKARKGGYETATKEFGTAQPTDPIIREFTDGSLWKAAVSDSNVAAQQEALGAYNAFLEASGTDGARRTRGNTVTGVVEKGLTGRPAAKAAATETLLLLVELDKADPIIEELLPFVSHKQPKLIAAALSALTTIIHAYGCKVVEPKPIVKILPKVYAHADKNVRAEGQNLTVELYRWLREAMKPLFWGELKEVQQKDLEKLFEPVKAEPMPKQERLLRSQQAAKEVAEAAPAEAEEAEEEEGAGEIDLEPEYVAVDVLAKVPKDFSDRLASSKWKDRKDALDDLFAACNVPAIQEGPFDEIVRGLAKSMKDANIAVVTVAGNCVECLAKGLRRSFAKYRSTILTPMLERFKEKKASVTDALAAACDAVFMSTGLGDIQADVLEALKNKNPQIKEHSAKFLARSLTMTKEAPTPEQTKEIVEPSKKLLTESAVTLRDAGAEILGVLWKIMGDRNMLSHLDGLDEIRKTKIKEYSDAAEVKAKWKPKAAAPPPKAAPAGKKPGPAGKRTVGSAKKPPPARAASPALDEPALQPRPTSRPATKAAGAGLKPPGIKPPSGLSKAGSGLKAPASGTASPKRQGVVFDEQAAAPPAKPGLAAPNRGLAGRPLGKPSSTPASPPREERSEQSALSSIERQELSELRSSVELLQQQTSDLRNDKLKQQSQITELQNQNAQLIEDHTRDVLQIKAKETQLVRARSDAENAEERANSLSKEIDRLKREMSRLGRVRSESGDGSLDTNGNTDFTPTSTRPTYGSSRSYAAPASRPAYSSLNSFDAPGGQEGKENIPADVHVGGKLSGVSVPPSSERHAYSRPMSNGSSGRATPASADGGESLGSGHGLSRNPSQSGDGVESWRRAAEVTQNLKARIEMMKARQNIGRGQ</sequence>
<dbReference type="Pfam" id="PF21042">
    <property type="entry name" value="Stu2_CTS"/>
    <property type="match status" value="1"/>
</dbReference>
<feature type="domain" description="TOG" evidence="5">
    <location>
        <begin position="1"/>
        <end position="230"/>
    </location>
</feature>
<dbReference type="GO" id="GO:1990498">
    <property type="term" value="C:mitotic spindle microtubule"/>
    <property type="evidence" value="ECO:0007669"/>
    <property type="project" value="UniProtKB-ARBA"/>
</dbReference>
<dbReference type="GO" id="GO:0000776">
    <property type="term" value="C:kinetochore"/>
    <property type="evidence" value="ECO:0007669"/>
    <property type="project" value="UniProtKB-ARBA"/>
</dbReference>